<dbReference type="InterPro" id="IPR036282">
    <property type="entry name" value="Glutathione-S-Trfase_C_sf"/>
</dbReference>
<dbReference type="VEuPathDB" id="ToxoDB:CSUI_004289"/>
<accession>A0A2C6L1L6</accession>
<proteinExistence type="predicted"/>
<evidence type="ECO:0000256" key="1">
    <source>
        <dbReference type="SAM" id="MobiDB-lite"/>
    </source>
</evidence>
<dbReference type="GeneID" id="94427693"/>
<reference evidence="2 3" key="1">
    <citation type="journal article" date="2017" name="Int. J. Parasitol.">
        <title>The genome of the protozoan parasite Cystoisospora suis and a reverse vaccinology approach to identify vaccine candidates.</title>
        <authorList>
            <person name="Palmieri N."/>
            <person name="Shrestha A."/>
            <person name="Ruttkowski B."/>
            <person name="Beck T."/>
            <person name="Vogl C."/>
            <person name="Tomley F."/>
            <person name="Blake D.P."/>
            <person name="Joachim A."/>
        </authorList>
    </citation>
    <scope>NUCLEOTIDE SEQUENCE [LARGE SCALE GENOMIC DNA]</scope>
    <source>
        <strain evidence="2 3">Wien I</strain>
    </source>
</reference>
<dbReference type="PANTHER" id="PTHR12782">
    <property type="entry name" value="MICROSOMAL PROSTAGLANDIN E SYNTHASE-2"/>
    <property type="match status" value="1"/>
</dbReference>
<dbReference type="PANTHER" id="PTHR12782:SF5">
    <property type="entry name" value="PROSTAGLANDIN E SYNTHASE 2"/>
    <property type="match status" value="1"/>
</dbReference>
<gene>
    <name evidence="2" type="ORF">CSUI_004289</name>
</gene>
<comment type="caution">
    <text evidence="2">The sequence shown here is derived from an EMBL/GenBank/DDBJ whole genome shotgun (WGS) entry which is preliminary data.</text>
</comment>
<name>A0A2C6L1L6_9APIC</name>
<dbReference type="RefSeq" id="XP_067923541.1">
    <property type="nucleotide sequence ID" value="XM_068064482.1"/>
</dbReference>
<dbReference type="Proteomes" id="UP000221165">
    <property type="component" value="Unassembled WGS sequence"/>
</dbReference>
<keyword evidence="3" id="KW-1185">Reference proteome</keyword>
<dbReference type="EMBL" id="MIGC01001974">
    <property type="protein sequence ID" value="PHJ21862.1"/>
    <property type="molecule type" value="Genomic_DNA"/>
</dbReference>
<dbReference type="OrthoDB" id="423541at2759"/>
<sequence>VNPFGKKEILQDPRLSNKEYTKVPIALFHGEEQVNDSLEIVKRLCEKYHWKLSRQKEEKASLGEEASSSSSSSSPDLRRENERGGVLTPEEERDIKWVYENLVPLFPACMYQSFASSWRAFSYISSLSNFTPIERLLVRTAGPIVMRAVTRLNEKKRMKTGSPVQALSDACDEWMRRIREQNTKQHKTKKEEERKEEEVKKEIVLFHGGAAPDLADSVTLGFLRAMKESPSLREVRRVCDPSFNLWLTEMEKRVLP</sequence>
<dbReference type="SUPFAM" id="SSF47616">
    <property type="entry name" value="GST C-terminal domain-like"/>
    <property type="match status" value="1"/>
</dbReference>
<feature type="region of interest" description="Disordered" evidence="1">
    <location>
        <begin position="61"/>
        <end position="86"/>
    </location>
</feature>
<protein>
    <submittedName>
        <fullName evidence="2">Glutathione s-n-terminal domain-containing protein</fullName>
    </submittedName>
</protein>
<dbReference type="AlphaFoldDB" id="A0A2C6L1L6"/>
<dbReference type="Gene3D" id="1.20.1050.10">
    <property type="match status" value="1"/>
</dbReference>
<feature type="non-terminal residue" evidence="2">
    <location>
        <position position="1"/>
    </location>
</feature>
<organism evidence="2 3">
    <name type="scientific">Cystoisospora suis</name>
    <dbReference type="NCBI Taxonomy" id="483139"/>
    <lineage>
        <taxon>Eukaryota</taxon>
        <taxon>Sar</taxon>
        <taxon>Alveolata</taxon>
        <taxon>Apicomplexa</taxon>
        <taxon>Conoidasida</taxon>
        <taxon>Coccidia</taxon>
        <taxon>Eucoccidiorida</taxon>
        <taxon>Eimeriorina</taxon>
        <taxon>Sarcocystidae</taxon>
        <taxon>Cystoisospora</taxon>
    </lineage>
</organism>
<evidence type="ECO:0000313" key="3">
    <source>
        <dbReference type="Proteomes" id="UP000221165"/>
    </source>
</evidence>
<evidence type="ECO:0000313" key="2">
    <source>
        <dbReference type="EMBL" id="PHJ21862.1"/>
    </source>
</evidence>
<dbReference type="GO" id="GO:0005739">
    <property type="term" value="C:mitochondrion"/>
    <property type="evidence" value="ECO:0007669"/>
    <property type="project" value="TreeGrafter"/>
</dbReference>